<keyword evidence="3" id="KW-1185">Reference proteome</keyword>
<evidence type="ECO:0000313" key="2">
    <source>
        <dbReference type="EnsemblPlants" id="KEH35185"/>
    </source>
</evidence>
<reference evidence="1 3" key="1">
    <citation type="journal article" date="2011" name="Nature">
        <title>The Medicago genome provides insight into the evolution of rhizobial symbioses.</title>
        <authorList>
            <person name="Young N.D."/>
            <person name="Debelle F."/>
            <person name="Oldroyd G.E."/>
            <person name="Geurts R."/>
            <person name="Cannon S.B."/>
            <person name="Udvardi M.K."/>
            <person name="Benedito V.A."/>
            <person name="Mayer K.F."/>
            <person name="Gouzy J."/>
            <person name="Schoof H."/>
            <person name="Van de Peer Y."/>
            <person name="Proost S."/>
            <person name="Cook D.R."/>
            <person name="Meyers B.C."/>
            <person name="Spannagl M."/>
            <person name="Cheung F."/>
            <person name="De Mita S."/>
            <person name="Krishnakumar V."/>
            <person name="Gundlach H."/>
            <person name="Zhou S."/>
            <person name="Mudge J."/>
            <person name="Bharti A.K."/>
            <person name="Murray J.D."/>
            <person name="Naoumkina M.A."/>
            <person name="Rosen B."/>
            <person name="Silverstein K.A."/>
            <person name="Tang H."/>
            <person name="Rombauts S."/>
            <person name="Zhao P.X."/>
            <person name="Zhou P."/>
            <person name="Barbe V."/>
            <person name="Bardou P."/>
            <person name="Bechner M."/>
            <person name="Bellec A."/>
            <person name="Berger A."/>
            <person name="Berges H."/>
            <person name="Bidwell S."/>
            <person name="Bisseling T."/>
            <person name="Choisne N."/>
            <person name="Couloux A."/>
            <person name="Denny R."/>
            <person name="Deshpande S."/>
            <person name="Dai X."/>
            <person name="Doyle J.J."/>
            <person name="Dudez A.M."/>
            <person name="Farmer A.D."/>
            <person name="Fouteau S."/>
            <person name="Franken C."/>
            <person name="Gibelin C."/>
            <person name="Gish J."/>
            <person name="Goldstein S."/>
            <person name="Gonzalez A.J."/>
            <person name="Green P.J."/>
            <person name="Hallab A."/>
            <person name="Hartog M."/>
            <person name="Hua A."/>
            <person name="Humphray S.J."/>
            <person name="Jeong D.H."/>
            <person name="Jing Y."/>
            <person name="Jocker A."/>
            <person name="Kenton S.M."/>
            <person name="Kim D.J."/>
            <person name="Klee K."/>
            <person name="Lai H."/>
            <person name="Lang C."/>
            <person name="Lin S."/>
            <person name="Macmil S.L."/>
            <person name="Magdelenat G."/>
            <person name="Matthews L."/>
            <person name="McCorrison J."/>
            <person name="Monaghan E.L."/>
            <person name="Mun J.H."/>
            <person name="Najar F.Z."/>
            <person name="Nicholson C."/>
            <person name="Noirot C."/>
            <person name="O'Bleness M."/>
            <person name="Paule C.R."/>
            <person name="Poulain J."/>
            <person name="Prion F."/>
            <person name="Qin B."/>
            <person name="Qu C."/>
            <person name="Retzel E.F."/>
            <person name="Riddle C."/>
            <person name="Sallet E."/>
            <person name="Samain S."/>
            <person name="Samson N."/>
            <person name="Sanders I."/>
            <person name="Saurat O."/>
            <person name="Scarpelli C."/>
            <person name="Schiex T."/>
            <person name="Segurens B."/>
            <person name="Severin A.J."/>
            <person name="Sherrier D.J."/>
            <person name="Shi R."/>
            <person name="Sims S."/>
            <person name="Singer S.R."/>
            <person name="Sinharoy S."/>
            <person name="Sterck L."/>
            <person name="Viollet A."/>
            <person name="Wang B.B."/>
            <person name="Wang K."/>
            <person name="Wang M."/>
            <person name="Wang X."/>
            <person name="Warfsmann J."/>
            <person name="Weissenbach J."/>
            <person name="White D.D."/>
            <person name="White J.D."/>
            <person name="Wiley G.B."/>
            <person name="Wincker P."/>
            <person name="Xing Y."/>
            <person name="Yang L."/>
            <person name="Yao Z."/>
            <person name="Ying F."/>
            <person name="Zhai J."/>
            <person name="Zhou L."/>
            <person name="Zuber A."/>
            <person name="Denarie J."/>
            <person name="Dixon R.A."/>
            <person name="May G.D."/>
            <person name="Schwartz D.C."/>
            <person name="Rogers J."/>
            <person name="Quetier F."/>
            <person name="Town C.D."/>
            <person name="Roe B.A."/>
        </authorList>
    </citation>
    <scope>NUCLEOTIDE SEQUENCE [LARGE SCALE GENOMIC DNA]</scope>
    <source>
        <strain evidence="1">A17</strain>
        <strain evidence="2 3">cv. Jemalong A17</strain>
    </source>
</reference>
<dbReference type="Proteomes" id="UP000002051">
    <property type="component" value="Chromosome 3"/>
</dbReference>
<evidence type="ECO:0000313" key="3">
    <source>
        <dbReference type="Proteomes" id="UP000002051"/>
    </source>
</evidence>
<dbReference type="AlphaFoldDB" id="A0A072VAG3"/>
<dbReference type="SUPFAM" id="SSF52047">
    <property type="entry name" value="RNI-like"/>
    <property type="match status" value="1"/>
</dbReference>
<sequence length="295" mass="33506">MEYVRHGMCTTHCLYIVLKNTTISSTLTSLTCSNIGSLYHTDISFIAHSFPFLQQLDISFPKTITGNGYDTDTYNNALKLLTQRLSKLRKGLTCLDLSFSCISDFLLCSLALDALPLTKLVLHGCFHYTYYRIYRLLSKSSFLQHLDLQAAMFLNDHRINELCAFLGDLVSINVNGCDKLTNAAFFALLRNCPFLSEIHMESTQLGIGSRPSLNLVVYHQLKSLHLANNSHLQDEDINMFAFTFPNMQLLDLSSCDDICIGKVSKICCNIRHLNSPSVHELSYFRPTLNLPIWRW</sequence>
<dbReference type="Gene3D" id="3.80.10.10">
    <property type="entry name" value="Ribonuclease Inhibitor"/>
    <property type="match status" value="2"/>
</dbReference>
<reference evidence="2" key="3">
    <citation type="submission" date="2015-04" db="UniProtKB">
        <authorList>
            <consortium name="EnsemblPlants"/>
        </authorList>
    </citation>
    <scope>IDENTIFICATION</scope>
    <source>
        <strain evidence="2">cv. Jemalong A17</strain>
    </source>
</reference>
<dbReference type="InterPro" id="IPR032675">
    <property type="entry name" value="LRR_dom_sf"/>
</dbReference>
<protein>
    <submittedName>
        <fullName evidence="1 2">Uncharacterized protein</fullName>
    </submittedName>
</protein>
<name>A0A072VAG3_MEDTR</name>
<accession>A0A072VAG3</accession>
<dbReference type="EMBL" id="CM001219">
    <property type="protein sequence ID" value="KEH35185.1"/>
    <property type="molecule type" value="Genomic_DNA"/>
</dbReference>
<reference evidence="1 3" key="2">
    <citation type="journal article" date="2014" name="BMC Genomics">
        <title>An improved genome release (version Mt4.0) for the model legume Medicago truncatula.</title>
        <authorList>
            <person name="Tang H."/>
            <person name="Krishnakumar V."/>
            <person name="Bidwell S."/>
            <person name="Rosen B."/>
            <person name="Chan A."/>
            <person name="Zhou S."/>
            <person name="Gentzbittel L."/>
            <person name="Childs K.L."/>
            <person name="Yandell M."/>
            <person name="Gundlach H."/>
            <person name="Mayer K.F."/>
            <person name="Schwartz D.C."/>
            <person name="Town C.D."/>
        </authorList>
    </citation>
    <scope>GENOME REANNOTATION</scope>
    <source>
        <strain evidence="1">A17</strain>
        <strain evidence="2 3">cv. Jemalong A17</strain>
    </source>
</reference>
<proteinExistence type="predicted"/>
<dbReference type="PaxDb" id="3880-AES84768"/>
<dbReference type="HOGENOM" id="CLU_944501_0_0_1"/>
<dbReference type="GO" id="GO:0005737">
    <property type="term" value="C:cytoplasm"/>
    <property type="evidence" value="ECO:0000318"/>
    <property type="project" value="GO_Central"/>
</dbReference>
<dbReference type="EnsemblPlants" id="KEH35185">
    <property type="protein sequence ID" value="KEH35185"/>
    <property type="gene ID" value="MTR_3g081430"/>
</dbReference>
<evidence type="ECO:0000313" key="1">
    <source>
        <dbReference type="EMBL" id="KEH35185.1"/>
    </source>
</evidence>
<organism evidence="1 3">
    <name type="scientific">Medicago truncatula</name>
    <name type="common">Barrel medic</name>
    <name type="synonym">Medicago tribuloides</name>
    <dbReference type="NCBI Taxonomy" id="3880"/>
    <lineage>
        <taxon>Eukaryota</taxon>
        <taxon>Viridiplantae</taxon>
        <taxon>Streptophyta</taxon>
        <taxon>Embryophyta</taxon>
        <taxon>Tracheophyta</taxon>
        <taxon>Spermatophyta</taxon>
        <taxon>Magnoliopsida</taxon>
        <taxon>eudicotyledons</taxon>
        <taxon>Gunneridae</taxon>
        <taxon>Pentapetalae</taxon>
        <taxon>rosids</taxon>
        <taxon>fabids</taxon>
        <taxon>Fabales</taxon>
        <taxon>Fabaceae</taxon>
        <taxon>Papilionoideae</taxon>
        <taxon>50 kb inversion clade</taxon>
        <taxon>NPAAA clade</taxon>
        <taxon>Hologalegina</taxon>
        <taxon>IRL clade</taxon>
        <taxon>Trifolieae</taxon>
        <taxon>Medicago</taxon>
    </lineage>
</organism>
<gene>
    <name evidence="1" type="ordered locus">MTR_3g081430</name>
</gene>